<dbReference type="Proteomes" id="UP000037747">
    <property type="component" value="Unassembled WGS sequence"/>
</dbReference>
<dbReference type="AlphaFoldDB" id="A0A0M9ANX7"/>
<evidence type="ECO:0000313" key="2">
    <source>
        <dbReference type="EMBL" id="KOX95338.1"/>
    </source>
</evidence>
<feature type="region of interest" description="Disordered" evidence="1">
    <location>
        <begin position="1"/>
        <end position="26"/>
    </location>
</feature>
<evidence type="ECO:0000256" key="1">
    <source>
        <dbReference type="SAM" id="MobiDB-lite"/>
    </source>
</evidence>
<dbReference type="PATRIC" id="fig|1705389.3.peg.81"/>
<dbReference type="EMBL" id="LIST01000008">
    <property type="protein sequence ID" value="KOX95338.1"/>
    <property type="molecule type" value="Genomic_DNA"/>
</dbReference>
<dbReference type="RefSeq" id="WP_053772947.1">
    <property type="nucleotide sequence ID" value="NZ_LIST01000008.1"/>
</dbReference>
<accession>A0A0M9ANX7</accession>
<keyword evidence="3" id="KW-1185">Reference proteome</keyword>
<reference evidence="2 3" key="1">
    <citation type="submission" date="2015-08" db="EMBL/GenBank/DDBJ databases">
        <title>Genomes of Isolates from Cabo Rojo, PR.</title>
        <authorList>
            <person name="Sanchez-Nieves R.L."/>
            <person name="Montalvo-Rodriguez R."/>
        </authorList>
    </citation>
    <scope>NUCLEOTIDE SEQUENCE [LARGE SCALE GENOMIC DNA]</scope>
    <source>
        <strain evidence="2 3">5</strain>
    </source>
</reference>
<organism evidence="2 3">
    <name type="scientific">Halorubrum tropicale</name>
    <dbReference type="NCBI Taxonomy" id="1765655"/>
    <lineage>
        <taxon>Archaea</taxon>
        <taxon>Methanobacteriati</taxon>
        <taxon>Methanobacteriota</taxon>
        <taxon>Stenosarchaea group</taxon>
        <taxon>Halobacteria</taxon>
        <taxon>Halobacteriales</taxon>
        <taxon>Haloferacaceae</taxon>
        <taxon>Halorubrum</taxon>
    </lineage>
</organism>
<name>A0A0M9ANX7_9EURY</name>
<feature type="compositionally biased region" description="Basic and acidic residues" evidence="1">
    <location>
        <begin position="1"/>
        <end position="25"/>
    </location>
</feature>
<dbReference type="OrthoDB" id="325754at2157"/>
<proteinExistence type="predicted"/>
<comment type="caution">
    <text evidence="2">The sequence shown here is derived from an EMBL/GenBank/DDBJ whole genome shotgun (WGS) entry which is preliminary data.</text>
</comment>
<sequence length="140" mass="16064">MARRDGTETRTDSSDHRDWLDRDQPYDGVDINELPDWWADAITEFREHDLRPYSPPRFSDGVLVPPVVSRLESAYDAEIRFIGVGVQYGDAWSVYADGDVVTTVDRERTADAYTRYEMTSGEFERVVRDHLEGEDASNLS</sequence>
<dbReference type="STRING" id="1765655.AMR74_15495"/>
<gene>
    <name evidence="2" type="ORF">AMR74_15495</name>
</gene>
<evidence type="ECO:0000313" key="3">
    <source>
        <dbReference type="Proteomes" id="UP000037747"/>
    </source>
</evidence>
<protein>
    <submittedName>
        <fullName evidence="2">Uncharacterized protein</fullName>
    </submittedName>
</protein>